<organism evidence="2 3">
    <name type="scientific">Perkinsus chesapeaki</name>
    <name type="common">Clam parasite</name>
    <name type="synonym">Perkinsus andrewsi</name>
    <dbReference type="NCBI Taxonomy" id="330153"/>
    <lineage>
        <taxon>Eukaryota</taxon>
        <taxon>Sar</taxon>
        <taxon>Alveolata</taxon>
        <taxon>Perkinsozoa</taxon>
        <taxon>Perkinsea</taxon>
        <taxon>Perkinsida</taxon>
        <taxon>Perkinsidae</taxon>
        <taxon>Perkinsus</taxon>
    </lineage>
</organism>
<name>A0A7J6L5G6_PERCH</name>
<dbReference type="Proteomes" id="UP000591131">
    <property type="component" value="Unassembled WGS sequence"/>
</dbReference>
<feature type="compositionally biased region" description="Pro residues" evidence="1">
    <location>
        <begin position="8"/>
        <end position="18"/>
    </location>
</feature>
<evidence type="ECO:0000256" key="1">
    <source>
        <dbReference type="SAM" id="MobiDB-lite"/>
    </source>
</evidence>
<proteinExistence type="predicted"/>
<feature type="non-terminal residue" evidence="2">
    <location>
        <position position="106"/>
    </location>
</feature>
<accession>A0A7J6L5G6</accession>
<feature type="compositionally biased region" description="Low complexity" evidence="1">
    <location>
        <begin position="49"/>
        <end position="63"/>
    </location>
</feature>
<evidence type="ECO:0000313" key="3">
    <source>
        <dbReference type="Proteomes" id="UP000591131"/>
    </source>
</evidence>
<keyword evidence="3" id="KW-1185">Reference proteome</keyword>
<protein>
    <submittedName>
        <fullName evidence="2">Uncharacterized protein</fullName>
    </submittedName>
</protein>
<dbReference type="OrthoDB" id="434647at2759"/>
<gene>
    <name evidence="2" type="ORF">FOL47_009983</name>
</gene>
<sequence length="106" mass="11646">MYAAPQPLELPEPIPLPIRPRQGFESPRYRVSDVAPPRPLHVIPHEQSRYSSPSRRMSHPSSPLARATTGPTGAIIPPIGYKGGGEWHCGVCDVTAWDEGAFQQHT</sequence>
<comment type="caution">
    <text evidence="2">The sequence shown here is derived from an EMBL/GenBank/DDBJ whole genome shotgun (WGS) entry which is preliminary data.</text>
</comment>
<dbReference type="AlphaFoldDB" id="A0A7J6L5G6"/>
<evidence type="ECO:0000313" key="2">
    <source>
        <dbReference type="EMBL" id="KAF4654445.1"/>
    </source>
</evidence>
<feature type="region of interest" description="Disordered" evidence="1">
    <location>
        <begin position="1"/>
        <end position="78"/>
    </location>
</feature>
<dbReference type="EMBL" id="JAAPAO010000734">
    <property type="protein sequence ID" value="KAF4654445.1"/>
    <property type="molecule type" value="Genomic_DNA"/>
</dbReference>
<reference evidence="2 3" key="1">
    <citation type="submission" date="2020-04" db="EMBL/GenBank/DDBJ databases">
        <title>Perkinsus chesapeaki whole genome sequence.</title>
        <authorList>
            <person name="Bogema D.R."/>
        </authorList>
    </citation>
    <scope>NUCLEOTIDE SEQUENCE [LARGE SCALE GENOMIC DNA]</scope>
    <source>
        <strain evidence="2">ATCC PRA-425</strain>
    </source>
</reference>